<sequence>MIVSKFYNYQVRSFATKMMAGSTNNKKDSAGRRLGIKKFGGAEVLENEIIARQRGFKWHPGDNTHSGKDHTVHASVEGVLGWSRDPYGFKNRAYVHVIPQEIPNRKFPSPPPFVYHPELYPEKALKNPEPTNFVVPKRKPNQNKFPQKLSAKVVAPQDVQRVEIKGLNPDLIKYHSKFAYQHEDPQDLKLFQEKMGYQFKSIIQSNGPQDFNNL</sequence>
<evidence type="ECO:0000313" key="4">
    <source>
        <dbReference type="EMBL" id="CDW78883.1"/>
    </source>
</evidence>
<dbReference type="InParanoid" id="A0A078ADG1"/>
<dbReference type="PANTHER" id="PTHR15893">
    <property type="entry name" value="RIBOSOMAL PROTEIN L27"/>
    <property type="match status" value="1"/>
</dbReference>
<proteinExistence type="inferred from homology"/>
<keyword evidence="3" id="KW-0687">Ribonucleoprotein</keyword>
<dbReference type="EMBL" id="CCKQ01007504">
    <property type="protein sequence ID" value="CDW78883.1"/>
    <property type="molecule type" value="Genomic_DNA"/>
</dbReference>
<protein>
    <submittedName>
        <fullName evidence="4">50s ribosomal protein l27</fullName>
    </submittedName>
</protein>
<keyword evidence="5" id="KW-1185">Reference proteome</keyword>
<dbReference type="GO" id="GO:0005762">
    <property type="term" value="C:mitochondrial large ribosomal subunit"/>
    <property type="evidence" value="ECO:0007669"/>
    <property type="project" value="TreeGrafter"/>
</dbReference>
<dbReference type="GO" id="GO:0006412">
    <property type="term" value="P:translation"/>
    <property type="evidence" value="ECO:0007669"/>
    <property type="project" value="InterPro"/>
</dbReference>
<comment type="similarity">
    <text evidence="1">Belongs to the bacterial ribosomal protein bL27 family.</text>
</comment>
<dbReference type="Pfam" id="PF01016">
    <property type="entry name" value="Ribosomal_L27"/>
    <property type="match status" value="1"/>
</dbReference>
<name>A0A078ADG1_STYLE</name>
<dbReference type="SUPFAM" id="SSF110324">
    <property type="entry name" value="Ribosomal L27 protein-like"/>
    <property type="match status" value="1"/>
</dbReference>
<dbReference type="Gene3D" id="2.40.50.100">
    <property type="match status" value="1"/>
</dbReference>
<organism evidence="4 5">
    <name type="scientific">Stylonychia lemnae</name>
    <name type="common">Ciliate</name>
    <dbReference type="NCBI Taxonomy" id="5949"/>
    <lineage>
        <taxon>Eukaryota</taxon>
        <taxon>Sar</taxon>
        <taxon>Alveolata</taxon>
        <taxon>Ciliophora</taxon>
        <taxon>Intramacronucleata</taxon>
        <taxon>Spirotrichea</taxon>
        <taxon>Stichotrichia</taxon>
        <taxon>Sporadotrichida</taxon>
        <taxon>Oxytrichidae</taxon>
        <taxon>Stylonychinae</taxon>
        <taxon>Stylonychia</taxon>
    </lineage>
</organism>
<dbReference type="OrthoDB" id="1867012at2759"/>
<reference evidence="4 5" key="1">
    <citation type="submission" date="2014-06" db="EMBL/GenBank/DDBJ databases">
        <authorList>
            <person name="Swart Estienne"/>
        </authorList>
    </citation>
    <scope>NUCLEOTIDE SEQUENCE [LARGE SCALE GENOMIC DNA]</scope>
    <source>
        <strain evidence="4 5">130c</strain>
    </source>
</reference>
<evidence type="ECO:0000256" key="2">
    <source>
        <dbReference type="ARBA" id="ARBA00022980"/>
    </source>
</evidence>
<gene>
    <name evidence="4" type="primary">Contig9364.g10012</name>
    <name evidence="4" type="ORF">STYLEM_7868</name>
</gene>
<dbReference type="PRINTS" id="PR00063">
    <property type="entry name" value="RIBOSOMALL27"/>
</dbReference>
<evidence type="ECO:0000256" key="1">
    <source>
        <dbReference type="ARBA" id="ARBA00010797"/>
    </source>
</evidence>
<dbReference type="GO" id="GO:0003735">
    <property type="term" value="F:structural constituent of ribosome"/>
    <property type="evidence" value="ECO:0007669"/>
    <property type="project" value="InterPro"/>
</dbReference>
<dbReference type="PANTHER" id="PTHR15893:SF0">
    <property type="entry name" value="LARGE RIBOSOMAL SUBUNIT PROTEIN BL27M"/>
    <property type="match status" value="1"/>
</dbReference>
<dbReference type="Proteomes" id="UP000039865">
    <property type="component" value="Unassembled WGS sequence"/>
</dbReference>
<dbReference type="OMA" id="ICEASQH"/>
<dbReference type="InterPro" id="IPR001684">
    <property type="entry name" value="Ribosomal_bL27"/>
</dbReference>
<dbReference type="AlphaFoldDB" id="A0A078ADG1"/>
<keyword evidence="2 4" id="KW-0689">Ribosomal protein</keyword>
<evidence type="ECO:0000256" key="3">
    <source>
        <dbReference type="ARBA" id="ARBA00023274"/>
    </source>
</evidence>
<evidence type="ECO:0000313" key="5">
    <source>
        <dbReference type="Proteomes" id="UP000039865"/>
    </source>
</evidence>
<accession>A0A078ADG1</accession>